<keyword evidence="3" id="KW-1185">Reference proteome</keyword>
<dbReference type="EMBL" id="MAVT02003217">
    <property type="protein sequence ID" value="POS68769.1"/>
    <property type="molecule type" value="Genomic_DNA"/>
</dbReference>
<sequence length="325" mass="36325">MAENTQVPPTRIEIRADPIVVERPTSPPSRIPCTLNLFFDSETKTAFLKLRLSITTYQQEDQSVYLLVGPEQIISVTFEDDEATQDPEISQLCNSSFGTIRLRIELSKAGSVVGPRTWPVPPLTTTSIIEDFSSAIGDNRKDGDENDISTQSGSPPPYDDAAAGPSTAGPARPSPGPPEQHHSHKPSMKRRRPSSSPELGPELANNPLRFFEDICNKIWQERQARLENKIFAELGRTEARIVQSVKEQISPLQDELTNHIEQADGNTATLVGDLLDEAFDERITNIKVELEDYISDELGNVETSIWDQLEAGTWETNFVRRREHH</sequence>
<dbReference type="AlphaFoldDB" id="A0A2P5HEW2"/>
<evidence type="ECO:0000256" key="1">
    <source>
        <dbReference type="SAM" id="MobiDB-lite"/>
    </source>
</evidence>
<evidence type="ECO:0000313" key="2">
    <source>
        <dbReference type="EMBL" id="POS68769.1"/>
    </source>
</evidence>
<accession>A0A2P5HEW2</accession>
<dbReference type="OrthoDB" id="47007at2759"/>
<feature type="compositionally biased region" description="Basic residues" evidence="1">
    <location>
        <begin position="182"/>
        <end position="193"/>
    </location>
</feature>
<organism evidence="2 3">
    <name type="scientific">Diaporthe helianthi</name>
    <dbReference type="NCBI Taxonomy" id="158607"/>
    <lineage>
        <taxon>Eukaryota</taxon>
        <taxon>Fungi</taxon>
        <taxon>Dikarya</taxon>
        <taxon>Ascomycota</taxon>
        <taxon>Pezizomycotina</taxon>
        <taxon>Sordariomycetes</taxon>
        <taxon>Sordariomycetidae</taxon>
        <taxon>Diaporthales</taxon>
        <taxon>Diaporthaceae</taxon>
        <taxon>Diaporthe</taxon>
    </lineage>
</organism>
<dbReference type="Proteomes" id="UP000094444">
    <property type="component" value="Unassembled WGS sequence"/>
</dbReference>
<evidence type="ECO:0000313" key="3">
    <source>
        <dbReference type="Proteomes" id="UP000094444"/>
    </source>
</evidence>
<dbReference type="STRING" id="158607.A0A2P5HEW2"/>
<protein>
    <submittedName>
        <fullName evidence="2">Uncharacterized protein</fullName>
    </submittedName>
</protein>
<dbReference type="InParanoid" id="A0A2P5HEW2"/>
<gene>
    <name evidence="2" type="ORF">DHEL01_v212837</name>
</gene>
<name>A0A2P5HEW2_DIAHE</name>
<proteinExistence type="predicted"/>
<comment type="caution">
    <text evidence="2">The sequence shown here is derived from an EMBL/GenBank/DDBJ whole genome shotgun (WGS) entry which is preliminary data.</text>
</comment>
<feature type="region of interest" description="Disordered" evidence="1">
    <location>
        <begin position="135"/>
        <end position="204"/>
    </location>
</feature>
<reference evidence="2" key="1">
    <citation type="submission" date="2017-09" db="EMBL/GenBank/DDBJ databases">
        <title>Polyketide synthases of a Diaporthe helianthi virulent isolate.</title>
        <authorList>
            <person name="Baroncelli R."/>
        </authorList>
    </citation>
    <scope>NUCLEOTIDE SEQUENCE [LARGE SCALE GENOMIC DNA]</scope>
    <source>
        <strain evidence="2">7/96</strain>
    </source>
</reference>